<evidence type="ECO:0000313" key="2">
    <source>
        <dbReference type="EMBL" id="KAK3279146.1"/>
    </source>
</evidence>
<evidence type="ECO:0000256" key="1">
    <source>
        <dbReference type="SAM" id="MobiDB-lite"/>
    </source>
</evidence>
<dbReference type="AlphaFoldDB" id="A0AAE0GJE2"/>
<evidence type="ECO:0000313" key="3">
    <source>
        <dbReference type="Proteomes" id="UP001190700"/>
    </source>
</evidence>
<feature type="compositionally biased region" description="Acidic residues" evidence="1">
    <location>
        <begin position="69"/>
        <end position="88"/>
    </location>
</feature>
<dbReference type="EMBL" id="LGRX02005108">
    <property type="protein sequence ID" value="KAK3279146.1"/>
    <property type="molecule type" value="Genomic_DNA"/>
</dbReference>
<proteinExistence type="predicted"/>
<dbReference type="Proteomes" id="UP001190700">
    <property type="component" value="Unassembled WGS sequence"/>
</dbReference>
<organism evidence="2 3">
    <name type="scientific">Cymbomonas tetramitiformis</name>
    <dbReference type="NCBI Taxonomy" id="36881"/>
    <lineage>
        <taxon>Eukaryota</taxon>
        <taxon>Viridiplantae</taxon>
        <taxon>Chlorophyta</taxon>
        <taxon>Pyramimonadophyceae</taxon>
        <taxon>Pyramimonadales</taxon>
        <taxon>Pyramimonadaceae</taxon>
        <taxon>Cymbomonas</taxon>
    </lineage>
</organism>
<keyword evidence="3" id="KW-1185">Reference proteome</keyword>
<gene>
    <name evidence="2" type="ORF">CYMTET_12954</name>
</gene>
<protein>
    <submittedName>
        <fullName evidence="2">Uncharacterized protein</fullName>
    </submittedName>
</protein>
<name>A0AAE0GJE2_9CHLO</name>
<comment type="caution">
    <text evidence="2">The sequence shown here is derived from an EMBL/GenBank/DDBJ whole genome shotgun (WGS) entry which is preliminary data.</text>
</comment>
<reference evidence="2 3" key="1">
    <citation type="journal article" date="2015" name="Genome Biol. Evol.">
        <title>Comparative Genomics of a Bacterivorous Green Alga Reveals Evolutionary Causalities and Consequences of Phago-Mixotrophic Mode of Nutrition.</title>
        <authorList>
            <person name="Burns J.A."/>
            <person name="Paasch A."/>
            <person name="Narechania A."/>
            <person name="Kim E."/>
        </authorList>
    </citation>
    <scope>NUCLEOTIDE SEQUENCE [LARGE SCALE GENOMIC DNA]</scope>
    <source>
        <strain evidence="2 3">PLY_AMNH</strain>
    </source>
</reference>
<sequence>MTRDSRTCYRLAAGGVGRHHAPPCEYRALDAHVPDLAFADRIAQLEMGGLTVDTEGQRREFHHVHTETDADDDGGSDTDDVPDGDDVPPTECPYAPARGGGKPPLAFGCSTAITLLNCA</sequence>
<feature type="compositionally biased region" description="Basic and acidic residues" evidence="1">
    <location>
        <begin position="55"/>
        <end position="68"/>
    </location>
</feature>
<accession>A0AAE0GJE2</accession>
<feature type="region of interest" description="Disordered" evidence="1">
    <location>
        <begin position="53"/>
        <end position="104"/>
    </location>
</feature>